<dbReference type="InterPro" id="IPR042174">
    <property type="entry name" value="RecF_2"/>
</dbReference>
<dbReference type="Proteomes" id="UP000242470">
    <property type="component" value="Unassembled WGS sequence"/>
</dbReference>
<dbReference type="GO" id="GO:0006302">
    <property type="term" value="P:double-strand break repair"/>
    <property type="evidence" value="ECO:0007669"/>
    <property type="project" value="TreeGrafter"/>
</dbReference>
<accession>A0AAP8PMS6</accession>
<dbReference type="GO" id="GO:0005524">
    <property type="term" value="F:ATP binding"/>
    <property type="evidence" value="ECO:0007669"/>
    <property type="project" value="UniProtKB-UniRule"/>
</dbReference>
<sequence length="372" mass="42740">MKLTSLQLEDYRNYESIHLDCHPEVNILIGENAQGKTNLLESIYTLALAKSHRTSNDKELIRFGSEYAKIEGELSYRFGKMPLTMFITKKGKQVKVNHLEQNRLTQYVGHLNVVLFAPEDLNIVKGSPQVRRRFIDMELGQISAVYLNDLAQYQRILKQKNNYLKQLQYGQKTDKTMLEILNQQFAEYALKITQRRAHFIEELESLAKPIHAGITDESEALGLRYRPSLKFETPPSDDEADQLEAVLDFLTEQQDREIERGVCLHGPHRDDLGFNVNEMDAQTYGSQGQQRTTALSIKLAEIELMNIEVGEYPILLLDDVLSELDDSRQSHLLSTIQHKVQTFVTTTSVDGIDHDIMKSAKLYRIEQGEIKR</sequence>
<name>A0AAP8PMS6_9STAP</name>
<dbReference type="Gene3D" id="3.40.50.300">
    <property type="entry name" value="P-loop containing nucleotide triphosphate hydrolases"/>
    <property type="match status" value="1"/>
</dbReference>
<dbReference type="PANTHER" id="PTHR32182">
    <property type="entry name" value="DNA REPLICATION AND REPAIR PROTEIN RECF"/>
    <property type="match status" value="1"/>
</dbReference>
<dbReference type="EMBL" id="PPQW01000101">
    <property type="protein sequence ID" value="PNZ65736.1"/>
    <property type="molecule type" value="Genomic_DNA"/>
</dbReference>
<dbReference type="GO" id="GO:0000731">
    <property type="term" value="P:DNA synthesis involved in DNA repair"/>
    <property type="evidence" value="ECO:0007669"/>
    <property type="project" value="TreeGrafter"/>
</dbReference>
<evidence type="ECO:0000313" key="17">
    <source>
        <dbReference type="Proteomes" id="UP000242470"/>
    </source>
</evidence>
<proteinExistence type="inferred from homology"/>
<comment type="caution">
    <text evidence="16">The sequence shown here is derived from an EMBL/GenBank/DDBJ whole genome shotgun (WGS) entry which is preliminary data.</text>
</comment>
<reference evidence="16 17" key="1">
    <citation type="submission" date="2017-08" db="EMBL/GenBank/DDBJ databases">
        <title>Draft genome sequences of 64 type strains of genus Staph aureus.</title>
        <authorList>
            <person name="Cole K."/>
            <person name="Golubchik T."/>
            <person name="Russell J."/>
            <person name="Foster D."/>
            <person name="Llewelyn M."/>
            <person name="Wilson D."/>
            <person name="Crook D."/>
            <person name="Paul J."/>
        </authorList>
    </citation>
    <scope>NUCLEOTIDE SEQUENCE [LARGE SCALE GENOMIC DNA]</scope>
    <source>
        <strain evidence="16 17">NCTC 12101</strain>
    </source>
</reference>
<evidence type="ECO:0000256" key="9">
    <source>
        <dbReference type="ARBA" id="ARBA00023125"/>
    </source>
</evidence>
<organism evidence="16 17">
    <name type="scientific">Staphylococcus auricularis</name>
    <dbReference type="NCBI Taxonomy" id="29379"/>
    <lineage>
        <taxon>Bacteria</taxon>
        <taxon>Bacillati</taxon>
        <taxon>Bacillota</taxon>
        <taxon>Bacilli</taxon>
        <taxon>Bacillales</taxon>
        <taxon>Staphylococcaceae</taxon>
        <taxon>Staphylococcus</taxon>
    </lineage>
</organism>
<keyword evidence="5 13" id="KW-0235">DNA replication</keyword>
<evidence type="ECO:0000256" key="7">
    <source>
        <dbReference type="ARBA" id="ARBA00022763"/>
    </source>
</evidence>
<dbReference type="InterPro" id="IPR001238">
    <property type="entry name" value="DNA-binding_RecF"/>
</dbReference>
<evidence type="ECO:0000256" key="10">
    <source>
        <dbReference type="ARBA" id="ARBA00023204"/>
    </source>
</evidence>
<gene>
    <name evidence="13" type="primary">recF</name>
    <name evidence="16" type="ORF">CD158_10575</name>
</gene>
<dbReference type="Pfam" id="PF02463">
    <property type="entry name" value="SMC_N"/>
    <property type="match status" value="1"/>
</dbReference>
<keyword evidence="9 13" id="KW-0238">DNA-binding</keyword>
<evidence type="ECO:0000256" key="5">
    <source>
        <dbReference type="ARBA" id="ARBA00022705"/>
    </source>
</evidence>
<comment type="subcellular location">
    <subcellularLocation>
        <location evidence="1 13 14">Cytoplasm</location>
    </subcellularLocation>
</comment>
<evidence type="ECO:0000259" key="15">
    <source>
        <dbReference type="Pfam" id="PF02463"/>
    </source>
</evidence>
<evidence type="ECO:0000256" key="14">
    <source>
        <dbReference type="RuleBase" id="RU000578"/>
    </source>
</evidence>
<comment type="function">
    <text evidence="12 13 14">The RecF protein is involved in DNA metabolism; it is required for DNA replication and normal SOS inducibility. RecF binds preferentially to single-stranded, linear DNA. It also seems to bind ATP.</text>
</comment>
<evidence type="ECO:0000256" key="6">
    <source>
        <dbReference type="ARBA" id="ARBA00022741"/>
    </source>
</evidence>
<dbReference type="Gene3D" id="1.20.1050.90">
    <property type="entry name" value="RecF/RecN/SMC, N-terminal domain"/>
    <property type="match status" value="1"/>
</dbReference>
<keyword evidence="8 13" id="KW-0067">ATP-binding</keyword>
<dbReference type="PROSITE" id="PS00617">
    <property type="entry name" value="RECF_1"/>
    <property type="match status" value="1"/>
</dbReference>
<dbReference type="GO" id="GO:0003697">
    <property type="term" value="F:single-stranded DNA binding"/>
    <property type="evidence" value="ECO:0007669"/>
    <property type="project" value="UniProtKB-UniRule"/>
</dbReference>
<evidence type="ECO:0000256" key="12">
    <source>
        <dbReference type="ARBA" id="ARBA00025401"/>
    </source>
</evidence>
<feature type="binding site" evidence="13">
    <location>
        <begin position="30"/>
        <end position="37"/>
    </location>
    <ligand>
        <name>ATP</name>
        <dbReference type="ChEBI" id="CHEBI:30616"/>
    </ligand>
</feature>
<protein>
    <recommendedName>
        <fullName evidence="3 13">DNA replication and repair protein RecF</fullName>
    </recommendedName>
</protein>
<evidence type="ECO:0000256" key="8">
    <source>
        <dbReference type="ARBA" id="ARBA00022840"/>
    </source>
</evidence>
<evidence type="ECO:0000256" key="3">
    <source>
        <dbReference type="ARBA" id="ARBA00020170"/>
    </source>
</evidence>
<dbReference type="CDD" id="cd03242">
    <property type="entry name" value="ABC_RecF"/>
    <property type="match status" value="1"/>
</dbReference>
<comment type="similarity">
    <text evidence="2 13 14">Belongs to the RecF family.</text>
</comment>
<dbReference type="FunFam" id="1.20.1050.90:FF:000002">
    <property type="entry name" value="DNA replication and repair protein RecF"/>
    <property type="match status" value="1"/>
</dbReference>
<dbReference type="SUPFAM" id="SSF52540">
    <property type="entry name" value="P-loop containing nucleoside triphosphate hydrolases"/>
    <property type="match status" value="1"/>
</dbReference>
<keyword evidence="10 13" id="KW-0234">DNA repair</keyword>
<dbReference type="RefSeq" id="WP_059107040.1">
    <property type="nucleotide sequence ID" value="NZ_AP024589.1"/>
</dbReference>
<dbReference type="HAMAP" id="MF_00365">
    <property type="entry name" value="RecF"/>
    <property type="match status" value="1"/>
</dbReference>
<evidence type="ECO:0000256" key="11">
    <source>
        <dbReference type="ARBA" id="ARBA00023236"/>
    </source>
</evidence>
<dbReference type="NCBIfam" id="TIGR00611">
    <property type="entry name" value="recf"/>
    <property type="match status" value="1"/>
</dbReference>
<dbReference type="PANTHER" id="PTHR32182:SF0">
    <property type="entry name" value="DNA REPLICATION AND REPAIR PROTEIN RECF"/>
    <property type="match status" value="1"/>
</dbReference>
<dbReference type="GO" id="GO:0005737">
    <property type="term" value="C:cytoplasm"/>
    <property type="evidence" value="ECO:0007669"/>
    <property type="project" value="UniProtKB-SubCell"/>
</dbReference>
<keyword evidence="4 13" id="KW-0963">Cytoplasm</keyword>
<dbReference type="InterPro" id="IPR003395">
    <property type="entry name" value="RecF/RecN/SMC_N"/>
</dbReference>
<evidence type="ECO:0000256" key="4">
    <source>
        <dbReference type="ARBA" id="ARBA00022490"/>
    </source>
</evidence>
<dbReference type="InterPro" id="IPR018078">
    <property type="entry name" value="DNA-binding_RecF_CS"/>
</dbReference>
<dbReference type="InterPro" id="IPR027417">
    <property type="entry name" value="P-loop_NTPase"/>
</dbReference>
<dbReference type="GO" id="GO:0009432">
    <property type="term" value="P:SOS response"/>
    <property type="evidence" value="ECO:0007669"/>
    <property type="project" value="UniProtKB-UniRule"/>
</dbReference>
<evidence type="ECO:0000256" key="1">
    <source>
        <dbReference type="ARBA" id="ARBA00004496"/>
    </source>
</evidence>
<dbReference type="GeneID" id="64981110"/>
<evidence type="ECO:0000256" key="13">
    <source>
        <dbReference type="HAMAP-Rule" id="MF_00365"/>
    </source>
</evidence>
<dbReference type="GO" id="GO:0006260">
    <property type="term" value="P:DNA replication"/>
    <property type="evidence" value="ECO:0007669"/>
    <property type="project" value="UniProtKB-UniRule"/>
</dbReference>
<keyword evidence="11 13" id="KW-0742">SOS response</keyword>
<dbReference type="PROSITE" id="PS00618">
    <property type="entry name" value="RECF_2"/>
    <property type="match status" value="1"/>
</dbReference>
<evidence type="ECO:0000313" key="16">
    <source>
        <dbReference type="EMBL" id="PNZ65736.1"/>
    </source>
</evidence>
<feature type="domain" description="RecF/RecN/SMC N-terminal" evidence="15">
    <location>
        <begin position="3"/>
        <end position="350"/>
    </location>
</feature>
<dbReference type="AlphaFoldDB" id="A0AAP8PMS6"/>
<evidence type="ECO:0000256" key="2">
    <source>
        <dbReference type="ARBA" id="ARBA00008016"/>
    </source>
</evidence>
<keyword evidence="7 13" id="KW-0227">DNA damage</keyword>
<keyword evidence="6 13" id="KW-0547">Nucleotide-binding</keyword>